<dbReference type="AlphaFoldDB" id="A0A6V7U1Q0"/>
<keyword evidence="1" id="KW-0812">Transmembrane</keyword>
<accession>A0A6V7U1Q0</accession>
<evidence type="ECO:0000313" key="2">
    <source>
        <dbReference type="EMBL" id="CAD2142573.1"/>
    </source>
</evidence>
<evidence type="ECO:0000313" key="3">
    <source>
        <dbReference type="Proteomes" id="UP000580250"/>
    </source>
</evidence>
<keyword evidence="1" id="KW-1133">Transmembrane helix</keyword>
<proteinExistence type="predicted"/>
<reference evidence="2 3" key="1">
    <citation type="submission" date="2020-08" db="EMBL/GenBank/DDBJ databases">
        <authorList>
            <person name="Koutsovoulos G."/>
            <person name="Danchin GJ E."/>
        </authorList>
    </citation>
    <scope>NUCLEOTIDE SEQUENCE [LARGE SCALE GENOMIC DNA]</scope>
</reference>
<gene>
    <name evidence="2" type="ORF">MENT_LOCUS7278</name>
</gene>
<dbReference type="Proteomes" id="UP000580250">
    <property type="component" value="Unassembled WGS sequence"/>
</dbReference>
<dbReference type="EMBL" id="CAJEWN010000030">
    <property type="protein sequence ID" value="CAD2142573.1"/>
    <property type="molecule type" value="Genomic_DNA"/>
</dbReference>
<sequence length="53" mass="5897">MVPPIAIVFATLFLVICIVAVFVYLCYRRYMNGEKTILVNTELTLSSEGVNNG</sequence>
<protein>
    <submittedName>
        <fullName evidence="2">Uncharacterized protein</fullName>
    </submittedName>
</protein>
<feature type="transmembrane region" description="Helical" evidence="1">
    <location>
        <begin position="6"/>
        <end position="27"/>
    </location>
</feature>
<comment type="caution">
    <text evidence="2">The sequence shown here is derived from an EMBL/GenBank/DDBJ whole genome shotgun (WGS) entry which is preliminary data.</text>
</comment>
<keyword evidence="1" id="KW-0472">Membrane</keyword>
<organism evidence="2 3">
    <name type="scientific">Meloidogyne enterolobii</name>
    <name type="common">Root-knot nematode worm</name>
    <name type="synonym">Meloidogyne mayaguensis</name>
    <dbReference type="NCBI Taxonomy" id="390850"/>
    <lineage>
        <taxon>Eukaryota</taxon>
        <taxon>Metazoa</taxon>
        <taxon>Ecdysozoa</taxon>
        <taxon>Nematoda</taxon>
        <taxon>Chromadorea</taxon>
        <taxon>Rhabditida</taxon>
        <taxon>Tylenchina</taxon>
        <taxon>Tylenchomorpha</taxon>
        <taxon>Tylenchoidea</taxon>
        <taxon>Meloidogynidae</taxon>
        <taxon>Meloidogyninae</taxon>
        <taxon>Meloidogyne</taxon>
    </lineage>
</organism>
<name>A0A6V7U1Q0_MELEN</name>
<evidence type="ECO:0000256" key="1">
    <source>
        <dbReference type="SAM" id="Phobius"/>
    </source>
</evidence>